<feature type="domain" description="Beta/gamma crystallin 'Greek key'" evidence="5">
    <location>
        <begin position="60"/>
        <end position="98"/>
    </location>
</feature>
<dbReference type="AlphaFoldDB" id="A0A4D9EPN7"/>
<dbReference type="SMART" id="SM00247">
    <property type="entry name" value="XTALbg"/>
    <property type="match status" value="2"/>
</dbReference>
<protein>
    <submittedName>
        <fullName evidence="6">Methyltransferase-like protein 2A</fullName>
    </submittedName>
</protein>
<dbReference type="GO" id="GO:0005212">
    <property type="term" value="F:structural constituent of eye lens"/>
    <property type="evidence" value="ECO:0007669"/>
    <property type="project" value="UniProtKB-KW"/>
</dbReference>
<reference evidence="6 7" key="1">
    <citation type="submission" date="2019-04" db="EMBL/GenBank/DDBJ databases">
        <title>Draft genome of the big-headed turtle Platysternon megacephalum.</title>
        <authorList>
            <person name="Gong S."/>
        </authorList>
    </citation>
    <scope>NUCLEOTIDE SEQUENCE [LARGE SCALE GENOMIC DNA]</scope>
    <source>
        <strain evidence="6">DO16091913</strain>
        <tissue evidence="6">Muscle</tissue>
    </source>
</reference>
<comment type="similarity">
    <text evidence="2">Belongs to the beta/gamma-crystallin family.</text>
</comment>
<dbReference type="PANTHER" id="PTHR11818:SF6">
    <property type="entry name" value="GAMMA-CRYSTALLIN S"/>
    <property type="match status" value="1"/>
</dbReference>
<dbReference type="InterPro" id="IPR050252">
    <property type="entry name" value="Beta/Gamma-Crystallin"/>
</dbReference>
<dbReference type="STRING" id="55544.A0A4D9EPN7"/>
<dbReference type="FunFam" id="2.60.20.10:FF:000003">
    <property type="entry name" value="Crystallin gamma S"/>
    <property type="match status" value="1"/>
</dbReference>
<comment type="caution">
    <text evidence="6">The sequence shown here is derived from an EMBL/GenBank/DDBJ whole genome shotgun (WGS) entry which is preliminary data.</text>
</comment>
<accession>A0A4D9EPN7</accession>
<dbReference type="InterPro" id="IPR011024">
    <property type="entry name" value="G_crystallin-like"/>
</dbReference>
<dbReference type="Pfam" id="PF00030">
    <property type="entry name" value="Crystall"/>
    <property type="match status" value="2"/>
</dbReference>
<dbReference type="InterPro" id="IPR001064">
    <property type="entry name" value="Beta/gamma_crystallin"/>
</dbReference>
<evidence type="ECO:0000256" key="1">
    <source>
        <dbReference type="ARBA" id="ARBA00003689"/>
    </source>
</evidence>
<evidence type="ECO:0000313" key="7">
    <source>
        <dbReference type="Proteomes" id="UP000297703"/>
    </source>
</evidence>
<dbReference type="GO" id="GO:0007601">
    <property type="term" value="P:visual perception"/>
    <property type="evidence" value="ECO:0007669"/>
    <property type="project" value="TreeGrafter"/>
</dbReference>
<comment type="function">
    <text evidence="1">Crystallins are the dominant structural components of the vertebrate eye lens.</text>
</comment>
<organism evidence="6 7">
    <name type="scientific">Platysternon megacephalum</name>
    <name type="common">big-headed turtle</name>
    <dbReference type="NCBI Taxonomy" id="55544"/>
    <lineage>
        <taxon>Eukaryota</taxon>
        <taxon>Metazoa</taxon>
        <taxon>Chordata</taxon>
        <taxon>Craniata</taxon>
        <taxon>Vertebrata</taxon>
        <taxon>Euteleostomi</taxon>
        <taxon>Archelosauria</taxon>
        <taxon>Testudinata</taxon>
        <taxon>Testudines</taxon>
        <taxon>Cryptodira</taxon>
        <taxon>Durocryptodira</taxon>
        <taxon>Testudinoidea</taxon>
        <taxon>Platysternidae</taxon>
        <taxon>Platysternon</taxon>
    </lineage>
</organism>
<feature type="domain" description="Beta/gamma crystallin 'Greek key'" evidence="5">
    <location>
        <begin position="99"/>
        <end position="141"/>
    </location>
</feature>
<dbReference type="Gene3D" id="2.60.20.10">
    <property type="entry name" value="Crystallins"/>
    <property type="match status" value="2"/>
</dbReference>
<reference evidence="6 7" key="2">
    <citation type="submission" date="2019-04" db="EMBL/GenBank/DDBJ databases">
        <title>The genome sequence of big-headed turtle.</title>
        <authorList>
            <person name="Gong S."/>
        </authorList>
    </citation>
    <scope>NUCLEOTIDE SEQUENCE [LARGE SCALE GENOMIC DNA]</scope>
    <source>
        <strain evidence="6">DO16091913</strain>
        <tissue evidence="6">Muscle</tissue>
    </source>
</reference>
<dbReference type="SUPFAM" id="SSF49695">
    <property type="entry name" value="gamma-Crystallin-like"/>
    <property type="match status" value="1"/>
</dbReference>
<evidence type="ECO:0000256" key="3">
    <source>
        <dbReference type="ARBA" id="ARBA00022613"/>
    </source>
</evidence>
<dbReference type="OrthoDB" id="8407241at2759"/>
<keyword evidence="7" id="KW-1185">Reference proteome</keyword>
<keyword evidence="4" id="KW-0677">Repeat</keyword>
<evidence type="ECO:0000313" key="6">
    <source>
        <dbReference type="EMBL" id="TFK11065.1"/>
    </source>
</evidence>
<evidence type="ECO:0000256" key="4">
    <source>
        <dbReference type="ARBA" id="ARBA00022737"/>
    </source>
</evidence>
<keyword evidence="6" id="KW-0808">Transferase</keyword>
<dbReference type="Proteomes" id="UP000297703">
    <property type="component" value="Unassembled WGS sequence"/>
</dbReference>
<sequence length="232" mass="26934">MEEDRELLNKRVEVARNSVTVARDSVAMAKGTVEEERQMRRTWGTSTLQPASGGNQTKDYVITFYEDKHFQGRRYECDSDCPDFHTYLSRCNSIRVEGGAWVVYERPNFAGNMYVLTHGEYPEYQRWMGLNDRLSSCKAIHLSSGGQHRIQIFEKGDFGGQMYESTEDCPSVMDEFHIREIHACKVLEGAWVFYEHPNFRGRQYLLEKGEYRKPVDWGAVSPTVQSFRCIVE</sequence>
<dbReference type="PRINTS" id="PR01367">
    <property type="entry name" value="BGCRYSTALLIN"/>
</dbReference>
<dbReference type="GO" id="GO:0032259">
    <property type="term" value="P:methylation"/>
    <property type="evidence" value="ECO:0007669"/>
    <property type="project" value="UniProtKB-KW"/>
</dbReference>
<dbReference type="GO" id="GO:0002088">
    <property type="term" value="P:lens development in camera-type eye"/>
    <property type="evidence" value="ECO:0007669"/>
    <property type="project" value="TreeGrafter"/>
</dbReference>
<dbReference type="PANTHER" id="PTHR11818">
    <property type="entry name" value="BETA/GAMMA CRYSTALLIN"/>
    <property type="match status" value="1"/>
</dbReference>
<name>A0A4D9EPN7_9SAUR</name>
<dbReference type="GO" id="GO:0008168">
    <property type="term" value="F:methyltransferase activity"/>
    <property type="evidence" value="ECO:0007669"/>
    <property type="project" value="UniProtKB-KW"/>
</dbReference>
<dbReference type="FunFam" id="2.60.20.10:FF:000001">
    <property type="entry name" value="Crystallin gamma S"/>
    <property type="match status" value="1"/>
</dbReference>
<keyword evidence="3" id="KW-0273">Eye lens protein</keyword>
<evidence type="ECO:0000259" key="5">
    <source>
        <dbReference type="PROSITE" id="PS50915"/>
    </source>
</evidence>
<dbReference type="PROSITE" id="PS50915">
    <property type="entry name" value="CRYSTALLIN_BETA_GAMMA"/>
    <property type="match status" value="3"/>
</dbReference>
<gene>
    <name evidence="6" type="ORF">DR999_PMT05652</name>
</gene>
<keyword evidence="6" id="KW-0489">Methyltransferase</keyword>
<evidence type="ECO:0000256" key="2">
    <source>
        <dbReference type="ARBA" id="ARBA00009646"/>
    </source>
</evidence>
<proteinExistence type="inferred from homology"/>
<feature type="domain" description="Beta/gamma crystallin 'Greek key'" evidence="5">
    <location>
        <begin position="189"/>
        <end position="231"/>
    </location>
</feature>
<dbReference type="EMBL" id="QXTE01000036">
    <property type="protein sequence ID" value="TFK11065.1"/>
    <property type="molecule type" value="Genomic_DNA"/>
</dbReference>